<dbReference type="HAMAP" id="MF_00952">
    <property type="entry name" value="Topoisom_1_prok"/>
    <property type="match status" value="1"/>
</dbReference>
<dbReference type="PROSITE" id="PS50880">
    <property type="entry name" value="TOPRIM"/>
    <property type="match status" value="1"/>
</dbReference>
<feature type="site" description="Interaction with DNA" evidence="8">
    <location>
        <position position="33"/>
    </location>
</feature>
<dbReference type="InterPro" id="IPR034149">
    <property type="entry name" value="TOPRIM_TopoI"/>
</dbReference>
<evidence type="ECO:0000256" key="3">
    <source>
        <dbReference type="ARBA" id="ARBA00022723"/>
    </source>
</evidence>
<comment type="similarity">
    <text evidence="2 8">Belongs to the type IA topoisomerase family.</text>
</comment>
<dbReference type="PANTHER" id="PTHR42785:SF1">
    <property type="entry name" value="DNA TOPOISOMERASE"/>
    <property type="match status" value="1"/>
</dbReference>
<dbReference type="InterPro" id="IPR023405">
    <property type="entry name" value="Topo_IA_core_domain"/>
</dbReference>
<comment type="subunit">
    <text evidence="8">Monomer.</text>
</comment>
<dbReference type="EMBL" id="NGJN01000003">
    <property type="protein sequence ID" value="OZV69123.1"/>
    <property type="molecule type" value="Genomic_DNA"/>
</dbReference>
<dbReference type="OrthoDB" id="9804262at2"/>
<evidence type="ECO:0000313" key="11">
    <source>
        <dbReference type="EMBL" id="OZV69123.1"/>
    </source>
</evidence>
<evidence type="ECO:0000259" key="9">
    <source>
        <dbReference type="PROSITE" id="PS50880"/>
    </source>
</evidence>
<dbReference type="InterPro" id="IPR013826">
    <property type="entry name" value="Topo_IA_cen_sub3"/>
</dbReference>
<dbReference type="PRINTS" id="PR00417">
    <property type="entry name" value="PRTPISMRASEI"/>
</dbReference>
<organism evidence="11 12">
    <name type="scientific">Winogradskyella aurantia</name>
    <dbReference type="NCBI Taxonomy" id="1915063"/>
    <lineage>
        <taxon>Bacteria</taxon>
        <taxon>Pseudomonadati</taxon>
        <taxon>Bacteroidota</taxon>
        <taxon>Flavobacteriia</taxon>
        <taxon>Flavobacteriales</taxon>
        <taxon>Flavobacteriaceae</taxon>
        <taxon>Winogradskyella</taxon>
    </lineage>
</organism>
<dbReference type="Pfam" id="PF01131">
    <property type="entry name" value="Topoisom_bac"/>
    <property type="match status" value="2"/>
</dbReference>
<dbReference type="InterPro" id="IPR005733">
    <property type="entry name" value="TopoI_bac-type"/>
</dbReference>
<dbReference type="Gene3D" id="1.10.290.10">
    <property type="entry name" value="Topoisomerase I, domain 4"/>
    <property type="match status" value="1"/>
</dbReference>
<feature type="active site" description="O-(5'-phospho-DNA)-tyrosine intermediate" evidence="8">
    <location>
        <position position="284"/>
    </location>
</feature>
<feature type="domain" description="Toprim" evidence="9">
    <location>
        <begin position="3"/>
        <end position="113"/>
    </location>
</feature>
<feature type="site" description="Interaction with DNA" evidence="8">
    <location>
        <position position="143"/>
    </location>
</feature>
<dbReference type="Gene3D" id="3.40.50.140">
    <property type="match status" value="1"/>
</dbReference>
<comment type="caution">
    <text evidence="11">The sequence shown here is derived from an EMBL/GenBank/DDBJ whole genome shotgun (WGS) entry which is preliminary data.</text>
</comment>
<dbReference type="InterPro" id="IPR023406">
    <property type="entry name" value="Topo_IA_AS"/>
</dbReference>
<dbReference type="InterPro" id="IPR000380">
    <property type="entry name" value="Topo_IA"/>
</dbReference>
<dbReference type="CDD" id="cd00186">
    <property type="entry name" value="TOP1Ac"/>
    <property type="match status" value="1"/>
</dbReference>
<comment type="function">
    <text evidence="8">Releases the supercoiling and torsional tension of DNA, which is introduced during the DNA replication and transcription, by transiently cleaving and rejoining one strand of the DNA duplex. Introduces a single-strand break via transesterification at a target site in duplex DNA. The scissile phosphodiester is attacked by the catalytic tyrosine of the enzyme, resulting in the formation of a DNA-(5'-phosphotyrosyl)-enzyme intermediate and the expulsion of a 3'-OH DNA strand. The free DNA strand then undergoes passage around the unbroken strand, thus removing DNA supercoils. Finally, in the religation step, the DNA 3'-OH attacks the covalent intermediate to expel the active-site tyrosine and restore the DNA phosphodiester backbone.</text>
</comment>
<evidence type="ECO:0000259" key="10">
    <source>
        <dbReference type="PROSITE" id="PS52039"/>
    </source>
</evidence>
<keyword evidence="6 8" id="KW-0238">DNA-binding</keyword>
<dbReference type="SMART" id="SM00493">
    <property type="entry name" value="TOPRIM"/>
    <property type="match status" value="1"/>
</dbReference>
<dbReference type="Pfam" id="PF01751">
    <property type="entry name" value="Toprim"/>
    <property type="match status" value="1"/>
</dbReference>
<keyword evidence="12" id="KW-1185">Reference proteome</keyword>
<evidence type="ECO:0000256" key="1">
    <source>
        <dbReference type="ARBA" id="ARBA00000213"/>
    </source>
</evidence>
<dbReference type="GO" id="GO:0006265">
    <property type="term" value="P:DNA topological change"/>
    <property type="evidence" value="ECO:0007669"/>
    <property type="project" value="UniProtKB-UniRule"/>
</dbReference>
<protein>
    <recommendedName>
        <fullName evidence="8">DNA topoisomerase 1</fullName>
        <ecNumber evidence="8">5.6.2.1</ecNumber>
    </recommendedName>
    <alternativeName>
        <fullName evidence="8">DNA topoisomerase I</fullName>
    </alternativeName>
</protein>
<keyword evidence="7 8" id="KW-0413">Isomerase</keyword>
<dbReference type="InterPro" id="IPR003601">
    <property type="entry name" value="Topo_IA_2"/>
</dbReference>
<dbReference type="PROSITE" id="PS52039">
    <property type="entry name" value="TOPO_IA_2"/>
    <property type="match status" value="1"/>
</dbReference>
<dbReference type="Gene3D" id="2.70.20.10">
    <property type="entry name" value="Topoisomerase I, domain 3"/>
    <property type="match status" value="1"/>
</dbReference>
<evidence type="ECO:0000256" key="4">
    <source>
        <dbReference type="ARBA" id="ARBA00022842"/>
    </source>
</evidence>
<dbReference type="Gene3D" id="1.10.460.10">
    <property type="entry name" value="Topoisomerase I, domain 2"/>
    <property type="match status" value="2"/>
</dbReference>
<keyword evidence="5 8" id="KW-0799">Topoisomerase</keyword>
<comment type="catalytic activity">
    <reaction evidence="1 8">
        <text>ATP-independent breakage of single-stranded DNA, followed by passage and rejoining.</text>
        <dbReference type="EC" id="5.6.2.1"/>
    </reaction>
</comment>
<dbReference type="CDD" id="cd03363">
    <property type="entry name" value="TOPRIM_TopoIA_TopoI"/>
    <property type="match status" value="1"/>
</dbReference>
<dbReference type="SMART" id="SM00436">
    <property type="entry name" value="TOP1Bc"/>
    <property type="match status" value="1"/>
</dbReference>
<dbReference type="PANTHER" id="PTHR42785">
    <property type="entry name" value="DNA TOPOISOMERASE, TYPE IA, CORE"/>
    <property type="match status" value="1"/>
</dbReference>
<keyword evidence="4" id="KW-0460">Magnesium</keyword>
<dbReference type="EC" id="5.6.2.1" evidence="8"/>
<dbReference type="SUPFAM" id="SSF56712">
    <property type="entry name" value="Prokaryotic type I DNA topoisomerase"/>
    <property type="match status" value="1"/>
</dbReference>
<name>A0A265UUX1_9FLAO</name>
<dbReference type="SMART" id="SM00437">
    <property type="entry name" value="TOP1Ac"/>
    <property type="match status" value="1"/>
</dbReference>
<accession>A0A265UUX1</accession>
<dbReference type="InterPro" id="IPR025589">
    <property type="entry name" value="Toprim_C_rpt"/>
</dbReference>
<reference evidence="11 12" key="1">
    <citation type="submission" date="2017-05" db="EMBL/GenBank/DDBJ databases">
        <title>The draft genome sequence of Idiomarina salinarum WNB302.</title>
        <authorList>
            <person name="Sun Y."/>
            <person name="Chen B."/>
            <person name="Du Z."/>
        </authorList>
    </citation>
    <scope>NUCLEOTIDE SEQUENCE [LARGE SCALE GENOMIC DNA]</scope>
    <source>
        <strain evidence="11 12">WNB302</strain>
    </source>
</reference>
<evidence type="ECO:0000256" key="7">
    <source>
        <dbReference type="ARBA" id="ARBA00023235"/>
    </source>
</evidence>
<feature type="site" description="Interaction with DNA" evidence="8">
    <location>
        <position position="286"/>
    </location>
</feature>
<evidence type="ECO:0000256" key="2">
    <source>
        <dbReference type="ARBA" id="ARBA00009446"/>
    </source>
</evidence>
<dbReference type="InterPro" id="IPR006171">
    <property type="entry name" value="TOPRIM_dom"/>
</dbReference>
<dbReference type="InterPro" id="IPR028612">
    <property type="entry name" value="Topoisom_1_IA"/>
</dbReference>
<feature type="site" description="Interaction with DNA" evidence="8">
    <location>
        <position position="139"/>
    </location>
</feature>
<dbReference type="InterPro" id="IPR013497">
    <property type="entry name" value="Topo_IA_cen"/>
</dbReference>
<dbReference type="AlphaFoldDB" id="A0A265UUX1"/>
<gene>
    <name evidence="8" type="primary">topA</name>
    <name evidence="11" type="ORF">CA834_06600</name>
</gene>
<feature type="site" description="Interaction with DNA" evidence="8">
    <location>
        <position position="140"/>
    </location>
</feature>
<dbReference type="GO" id="GO:0046872">
    <property type="term" value="F:metal ion binding"/>
    <property type="evidence" value="ECO:0007669"/>
    <property type="project" value="UniProtKB-KW"/>
</dbReference>
<dbReference type="GO" id="GO:0003677">
    <property type="term" value="F:DNA binding"/>
    <property type="evidence" value="ECO:0007669"/>
    <property type="project" value="UniProtKB-KW"/>
</dbReference>
<feature type="domain" description="Topo IA-type catalytic" evidence="10">
    <location>
        <begin position="129"/>
        <end position="575"/>
    </location>
</feature>
<evidence type="ECO:0000256" key="8">
    <source>
        <dbReference type="HAMAP-Rule" id="MF_00952"/>
    </source>
</evidence>
<feature type="site" description="Interaction with DNA" evidence="8">
    <location>
        <position position="148"/>
    </location>
</feature>
<dbReference type="InterPro" id="IPR013825">
    <property type="entry name" value="Topo_IA_cen_sub2"/>
</dbReference>
<dbReference type="RefSeq" id="WP_094967896.1">
    <property type="nucleotide sequence ID" value="NZ_NGJN01000003.1"/>
</dbReference>
<dbReference type="GO" id="GO:0003917">
    <property type="term" value="F:DNA topoisomerase type I (single strand cut, ATP-independent) activity"/>
    <property type="evidence" value="ECO:0007669"/>
    <property type="project" value="UniProtKB-UniRule"/>
</dbReference>
<evidence type="ECO:0000256" key="6">
    <source>
        <dbReference type="ARBA" id="ARBA00023125"/>
    </source>
</evidence>
<evidence type="ECO:0000256" key="5">
    <source>
        <dbReference type="ARBA" id="ARBA00023029"/>
    </source>
</evidence>
<dbReference type="Pfam" id="PF13368">
    <property type="entry name" value="Toprim_C_rpt"/>
    <property type="match status" value="2"/>
</dbReference>
<dbReference type="InterPro" id="IPR013824">
    <property type="entry name" value="Topo_IA_cen_sub1"/>
</dbReference>
<keyword evidence="3" id="KW-0479">Metal-binding</keyword>
<proteinExistence type="inferred from homology"/>
<feature type="site" description="Interaction with DNA" evidence="8">
    <location>
        <position position="155"/>
    </location>
</feature>
<dbReference type="PROSITE" id="PS00396">
    <property type="entry name" value="TOPO_IA_1"/>
    <property type="match status" value="1"/>
</dbReference>
<feature type="site" description="Interaction with DNA" evidence="8">
    <location>
        <position position="476"/>
    </location>
</feature>
<dbReference type="InterPro" id="IPR003602">
    <property type="entry name" value="Topo_IA_DNA-bd_dom"/>
</dbReference>
<sequence>MPKNLVIVESPAKAKTIEKFLGKDYRVESSFGHIADLPSKELGVDVDGDFEPKYQVSKDKKDVVKKLKELAKKAEIVWLASDEDREGEAIAWHLAETLALDKSKTKRIVFHEITKSAITKAIENPRSIDYHLVDAQQARRVLDRIVGYELSPVLWRKVKGGLSAGRVQSVSVRLIVEREREINSFNAQASFRVDAEFKTDDGASFKAKLPSNFNSKKEAEAFLEKNINATYEVSELEKKPVKKSPAPPFTTSTLQQEASRKLGFSVSRTMSNAQRLYEAGLITYMRTDSVNLSNEAKKGAENAIVSSYGASYSKPRNYKGKSKGAQEAHEAIRPTDFGNQTVNAERDQARLYDLIWKRAIASQMSEAKLERTNVRIKVNSNQKVQEQFSANGEIITFEGFLKVYLEGTDDEETEQSGLLPDLKVKQALTKNYITATERFTRPPARYTEASLVKKLEELGIGRPSTYAPTISTIQNRNYVEKGTVDGNERNYIQLTLKANQIKEKQLTERVGSDKGKLVPTDIGMIVTDFLVNHFESILDYNFTAKVEESFDDIAEGKEDWREMMKDFYKGFHPQVEDVQENADRESGERILGTDPKTGRQVSVRLGKFGPMVQIGTAEEEEKPKFASLSPDQQLNSITFEEAMDLFKLPKSLGHYNEDEVEVNIGRFGPYVRYGKKFVSLPKGVDPLSVELDEAIVYIKEKEKADAPIYTYKGSDVTKGKGRFGPFIKWNNMFINVNKKYDWDNLSEEDIVTLIDDKIQKEKDKLIHVWEEEGIRVEKARWGRHNVIKGKQKVELAKTVDVSKMTLDEAKVLLEKNAPKKKTRKKATTKKK</sequence>
<feature type="region of interest" description="Interaction with DNA" evidence="8">
    <location>
        <begin position="163"/>
        <end position="168"/>
    </location>
</feature>
<dbReference type="Proteomes" id="UP000216840">
    <property type="component" value="Unassembled WGS sequence"/>
</dbReference>
<evidence type="ECO:0000313" key="12">
    <source>
        <dbReference type="Proteomes" id="UP000216840"/>
    </source>
</evidence>
<dbReference type="NCBIfam" id="TIGR01051">
    <property type="entry name" value="topA_bact"/>
    <property type="match status" value="1"/>
</dbReference>